<dbReference type="SMART" id="SM00226">
    <property type="entry name" value="LMWPc"/>
    <property type="match status" value="1"/>
</dbReference>
<organism evidence="7 8">
    <name type="scientific">Parvularcula mediterranea</name>
    <dbReference type="NCBI Taxonomy" id="2732508"/>
    <lineage>
        <taxon>Bacteria</taxon>
        <taxon>Pseudomonadati</taxon>
        <taxon>Pseudomonadota</taxon>
        <taxon>Alphaproteobacteria</taxon>
        <taxon>Parvularculales</taxon>
        <taxon>Parvularculaceae</taxon>
        <taxon>Parvularcula</taxon>
    </lineage>
</organism>
<evidence type="ECO:0000259" key="6">
    <source>
        <dbReference type="SMART" id="SM00226"/>
    </source>
</evidence>
<keyword evidence="8" id="KW-1185">Reference proteome</keyword>
<feature type="active site" description="Proton donor" evidence="5">
    <location>
        <position position="116"/>
    </location>
</feature>
<comment type="caution">
    <text evidence="7">The sequence shown here is derived from an EMBL/GenBank/DDBJ whole genome shotgun (WGS) entry which is preliminary data.</text>
</comment>
<evidence type="ECO:0000313" key="7">
    <source>
        <dbReference type="EMBL" id="NNU15821.1"/>
    </source>
</evidence>
<dbReference type="Proteomes" id="UP000536835">
    <property type="component" value="Unassembled WGS sequence"/>
</dbReference>
<dbReference type="EC" id="3.1.3.48" evidence="2"/>
<dbReference type="AlphaFoldDB" id="A0A7Y3RLM6"/>
<protein>
    <recommendedName>
        <fullName evidence="2">protein-tyrosine-phosphatase</fullName>
        <ecNumber evidence="2">3.1.3.48</ecNumber>
    </recommendedName>
</protein>
<dbReference type="EMBL" id="JABFCX010000002">
    <property type="protein sequence ID" value="NNU15821.1"/>
    <property type="molecule type" value="Genomic_DNA"/>
</dbReference>
<keyword evidence="4" id="KW-0904">Protein phosphatase</keyword>
<name>A0A7Y3RLM6_9PROT</name>
<dbReference type="PRINTS" id="PR00719">
    <property type="entry name" value="LMWPTPASE"/>
</dbReference>
<dbReference type="InterPro" id="IPR036196">
    <property type="entry name" value="Ptyr_pPase_sf"/>
</dbReference>
<proteinExistence type="inferred from homology"/>
<dbReference type="GO" id="GO:0004725">
    <property type="term" value="F:protein tyrosine phosphatase activity"/>
    <property type="evidence" value="ECO:0007669"/>
    <property type="project" value="UniProtKB-EC"/>
</dbReference>
<dbReference type="Gene3D" id="3.40.50.2300">
    <property type="match status" value="1"/>
</dbReference>
<dbReference type="PANTHER" id="PTHR11717:SF7">
    <property type="entry name" value="LOW MOLECULAR WEIGHT PHOSPHOTYROSINE PROTEIN PHOSPHATASE"/>
    <property type="match status" value="1"/>
</dbReference>
<gene>
    <name evidence="7" type="ORF">HK107_05740</name>
</gene>
<comment type="similarity">
    <text evidence="1">Belongs to the low molecular weight phosphotyrosine protein phosphatase family.</text>
</comment>
<evidence type="ECO:0000256" key="3">
    <source>
        <dbReference type="ARBA" id="ARBA00022801"/>
    </source>
</evidence>
<keyword evidence="3" id="KW-0378">Hydrolase</keyword>
<dbReference type="InterPro" id="IPR050438">
    <property type="entry name" value="LMW_PTPase"/>
</dbReference>
<feature type="active site" evidence="5">
    <location>
        <position position="14"/>
    </location>
</feature>
<evidence type="ECO:0000313" key="8">
    <source>
        <dbReference type="Proteomes" id="UP000536835"/>
    </source>
</evidence>
<dbReference type="RefSeq" id="WP_173197564.1">
    <property type="nucleotide sequence ID" value="NZ_JABFCX010000002.1"/>
</dbReference>
<dbReference type="SUPFAM" id="SSF52788">
    <property type="entry name" value="Phosphotyrosine protein phosphatases I"/>
    <property type="match status" value="1"/>
</dbReference>
<dbReference type="PANTHER" id="PTHR11717">
    <property type="entry name" value="LOW MOLECULAR WEIGHT PROTEIN TYROSINE PHOSPHATASE"/>
    <property type="match status" value="1"/>
</dbReference>
<dbReference type="Pfam" id="PF01451">
    <property type="entry name" value="LMWPc"/>
    <property type="match status" value="1"/>
</dbReference>
<evidence type="ECO:0000256" key="4">
    <source>
        <dbReference type="ARBA" id="ARBA00022912"/>
    </source>
</evidence>
<evidence type="ECO:0000256" key="2">
    <source>
        <dbReference type="ARBA" id="ARBA00013064"/>
    </source>
</evidence>
<evidence type="ECO:0000256" key="1">
    <source>
        <dbReference type="ARBA" id="ARBA00011063"/>
    </source>
</evidence>
<reference evidence="7 8" key="1">
    <citation type="submission" date="2020-05" db="EMBL/GenBank/DDBJ databases">
        <title>Parvularcula mediterraneae sp. nov., isolated from polypropylene straw from shallow seawater of the seashore of Laganas in Zakynthos island, Greece.</title>
        <authorList>
            <person name="Szabo I."/>
            <person name="Al-Omari J."/>
            <person name="Rado J."/>
            <person name="Szerdahelyi G.S."/>
        </authorList>
    </citation>
    <scope>NUCLEOTIDE SEQUENCE [LARGE SCALE GENOMIC DNA]</scope>
    <source>
        <strain evidence="7 8">ZS-1/3</strain>
    </source>
</reference>
<sequence length="147" mass="15927">MTSVLFVCLGNICRSPAAEGVFRKRAAEAGLDVAIDSAGTGGWHEGALPDPRMMKAAAARGYDLSPIRARKIDDGDGYTFSHILAMDASNLADIEDRRLPDWTADVRMLLDRDVPDPYYGGDQGFEEVLDLLEDGIDALIAELKQNG</sequence>
<feature type="active site" description="Nucleophile" evidence="5">
    <location>
        <position position="8"/>
    </location>
</feature>
<dbReference type="InterPro" id="IPR023485">
    <property type="entry name" value="Ptyr_pPase"/>
</dbReference>
<accession>A0A7Y3RLM6</accession>
<dbReference type="CDD" id="cd16343">
    <property type="entry name" value="LMWPTP"/>
    <property type="match status" value="1"/>
</dbReference>
<evidence type="ECO:0000256" key="5">
    <source>
        <dbReference type="PIRSR" id="PIRSR617867-1"/>
    </source>
</evidence>
<feature type="domain" description="Phosphotyrosine protein phosphatase I" evidence="6">
    <location>
        <begin position="2"/>
        <end position="142"/>
    </location>
</feature>
<dbReference type="InterPro" id="IPR017867">
    <property type="entry name" value="Tyr_phospatase_low_mol_wt"/>
</dbReference>